<accession>A0A4R5B368</accession>
<proteinExistence type="predicted"/>
<evidence type="ECO:0000313" key="1">
    <source>
        <dbReference type="EMBL" id="TDD79443.1"/>
    </source>
</evidence>
<dbReference type="AlphaFoldDB" id="A0A4R5B368"/>
<evidence type="ECO:0000313" key="2">
    <source>
        <dbReference type="Proteomes" id="UP000295578"/>
    </source>
</evidence>
<dbReference type="Proteomes" id="UP000295578">
    <property type="component" value="Unassembled WGS sequence"/>
</dbReference>
<comment type="caution">
    <text evidence="1">The sequence shown here is derived from an EMBL/GenBank/DDBJ whole genome shotgun (WGS) entry which is preliminary data.</text>
</comment>
<keyword evidence="2" id="KW-1185">Reference proteome</keyword>
<gene>
    <name evidence="1" type="ORF">E1293_23270</name>
</gene>
<dbReference type="EMBL" id="SMKY01000111">
    <property type="protein sequence ID" value="TDD79443.1"/>
    <property type="molecule type" value="Genomic_DNA"/>
</dbReference>
<dbReference type="InterPro" id="IPR016024">
    <property type="entry name" value="ARM-type_fold"/>
</dbReference>
<feature type="non-terminal residue" evidence="1">
    <location>
        <position position="598"/>
    </location>
</feature>
<protein>
    <submittedName>
        <fullName evidence="1">HEAT repeat domain-containing protein</fullName>
    </submittedName>
</protein>
<name>A0A4R5B368_9ACTN</name>
<dbReference type="SUPFAM" id="SSF48371">
    <property type="entry name" value="ARM repeat"/>
    <property type="match status" value="1"/>
</dbReference>
<dbReference type="RefSeq" id="WP_207939034.1">
    <property type="nucleotide sequence ID" value="NZ_SMKY01000111.1"/>
</dbReference>
<reference evidence="1 2" key="1">
    <citation type="submission" date="2019-03" db="EMBL/GenBank/DDBJ databases">
        <title>Draft genome sequences of novel Actinobacteria.</title>
        <authorList>
            <person name="Sahin N."/>
            <person name="Ay H."/>
            <person name="Saygin H."/>
        </authorList>
    </citation>
    <scope>NUCLEOTIDE SEQUENCE [LARGE SCALE GENOMIC DNA]</scope>
    <source>
        <strain evidence="1 2">DSM 45941</strain>
    </source>
</reference>
<dbReference type="InterPro" id="IPR011989">
    <property type="entry name" value="ARM-like"/>
</dbReference>
<dbReference type="Gene3D" id="1.25.10.10">
    <property type="entry name" value="Leucine-rich Repeat Variant"/>
    <property type="match status" value="1"/>
</dbReference>
<sequence length="598" mass="62874">MPAAPPPDSPAPVRVERLRARIAGRPAAALEEPAGESLYQAVRRISALGVDDPEELARHLAGRPDGVLRAEAFRITREALRAGLLPAAAARTIVEGLARDVPDALGELAAPWAVLDPLPHGRMRRLLEAGPAGVAIEVAARHGHRDLLAGLAADPRREPALRRRCLELLGDLATREDVGEIVTTAARDPLLLAGPAVTCLAGLHRRGHFPAGRDVPAIVGLALADHGVPAGDLAVILYPRRHEALKELTAGDGNLPRRLDLLVALDEQGAPDLGIGDAITGLASVADDPAPHLRAIRRLRHAAAEETVLELLPRSPREALGALEAVGGTRTAAVLRDGLGLAGGDVVPHLRPFRHRALEILWHLGGDAGLRRTVLERLDPRDLPRRIADDLGGPDGRELAVLRANPDPGEPGAALRRLAANGDATTLPAIADLLLRVASEGGEPVPDEIVAAVAELGGRLLRRGALRPRCLLDAADAAEAGNALVADMVLGLLERPGLGPAERAALLDVLRRAPYRRARARVHRLLRDRDRHVRARAIAILALDGGDARALSASLVPLTAAGDAQTVRQAVLALAEAGADWAAPAIAGCLDHPNMNVK</sequence>
<organism evidence="1 2">
    <name type="scientific">Actinomadura darangshiensis</name>
    <dbReference type="NCBI Taxonomy" id="705336"/>
    <lineage>
        <taxon>Bacteria</taxon>
        <taxon>Bacillati</taxon>
        <taxon>Actinomycetota</taxon>
        <taxon>Actinomycetes</taxon>
        <taxon>Streptosporangiales</taxon>
        <taxon>Thermomonosporaceae</taxon>
        <taxon>Actinomadura</taxon>
    </lineage>
</organism>